<sequence length="287" mass="31143">MQYGSYIPFGSEKKAALYGVVDKGFVFDLATPALPDLRAALEWESLDGLNRRAVDRIAKGDGLKGEEVTWLSPVPNPDKILCVGLNFYKHAEEAGMAVPVRPSIFVRFGSSLVGHNTPVVRPAVSDHFDYEAELAVIIGKPAYQVSEEEALDYIAGYSCLAENSIRDWQRHTNQATPGKNFMSSGAFGPWLVTPDESGPAEEMVISGWLNGELVQRDTGANMIFSVAYTISYLSTFTELLPGDVISMGTPAGVGLAYDPPRYLKPGDRFEVEISGVGRLSNTVSQGN</sequence>
<evidence type="ECO:0000259" key="5">
    <source>
        <dbReference type="Pfam" id="PF01557"/>
    </source>
</evidence>
<comment type="caution">
    <text evidence="6">The sequence shown here is derived from an EMBL/GenBank/DDBJ whole genome shotgun (WGS) entry which is preliminary data.</text>
</comment>
<gene>
    <name evidence="6" type="ORF">H0A72_11900</name>
</gene>
<evidence type="ECO:0000256" key="1">
    <source>
        <dbReference type="ARBA" id="ARBA00001946"/>
    </source>
</evidence>
<dbReference type="AlphaFoldDB" id="A0A853G2D8"/>
<dbReference type="RefSeq" id="WP_180155489.1">
    <property type="nucleotide sequence ID" value="NZ_JACCEM010000005.1"/>
</dbReference>
<dbReference type="Proteomes" id="UP000559809">
    <property type="component" value="Unassembled WGS sequence"/>
</dbReference>
<dbReference type="GO" id="GO:0016787">
    <property type="term" value="F:hydrolase activity"/>
    <property type="evidence" value="ECO:0007669"/>
    <property type="project" value="UniProtKB-KW"/>
</dbReference>
<comment type="similarity">
    <text evidence="2">Belongs to the FAH family.</text>
</comment>
<accession>A0A853G2D8</accession>
<proteinExistence type="inferred from homology"/>
<dbReference type="GO" id="GO:0046872">
    <property type="term" value="F:metal ion binding"/>
    <property type="evidence" value="ECO:0007669"/>
    <property type="project" value="UniProtKB-KW"/>
</dbReference>
<dbReference type="InterPro" id="IPR036663">
    <property type="entry name" value="Fumarylacetoacetase_C_sf"/>
</dbReference>
<protein>
    <submittedName>
        <fullName evidence="6">Fumarylacetoacetate hydrolase family protein</fullName>
    </submittedName>
</protein>
<dbReference type="InterPro" id="IPR051121">
    <property type="entry name" value="FAH"/>
</dbReference>
<organism evidence="6 7">
    <name type="scientific">Parapusillimonas granuli</name>
    <dbReference type="NCBI Taxonomy" id="380911"/>
    <lineage>
        <taxon>Bacteria</taxon>
        <taxon>Pseudomonadati</taxon>
        <taxon>Pseudomonadota</taxon>
        <taxon>Betaproteobacteria</taxon>
        <taxon>Burkholderiales</taxon>
        <taxon>Alcaligenaceae</taxon>
        <taxon>Parapusillimonas</taxon>
    </lineage>
</organism>
<dbReference type="GO" id="GO:0019752">
    <property type="term" value="P:carboxylic acid metabolic process"/>
    <property type="evidence" value="ECO:0007669"/>
    <property type="project" value="UniProtKB-ARBA"/>
</dbReference>
<comment type="cofactor">
    <cofactor evidence="1">
        <name>Mg(2+)</name>
        <dbReference type="ChEBI" id="CHEBI:18420"/>
    </cofactor>
</comment>
<name>A0A853G2D8_9BURK</name>
<dbReference type="PANTHER" id="PTHR42796:SF4">
    <property type="entry name" value="FUMARYLACETOACETATE HYDROLASE DOMAIN-CONTAINING PROTEIN 2A"/>
    <property type="match status" value="1"/>
</dbReference>
<evidence type="ECO:0000256" key="4">
    <source>
        <dbReference type="ARBA" id="ARBA00022801"/>
    </source>
</evidence>
<dbReference type="SUPFAM" id="SSF56529">
    <property type="entry name" value="FAH"/>
    <property type="match status" value="1"/>
</dbReference>
<dbReference type="InterPro" id="IPR011234">
    <property type="entry name" value="Fumarylacetoacetase-like_C"/>
</dbReference>
<keyword evidence="7" id="KW-1185">Reference proteome</keyword>
<dbReference type="GO" id="GO:0016853">
    <property type="term" value="F:isomerase activity"/>
    <property type="evidence" value="ECO:0007669"/>
    <property type="project" value="UniProtKB-ARBA"/>
</dbReference>
<dbReference type="EMBL" id="JACCEM010000005">
    <property type="protein sequence ID" value="NYT50012.1"/>
    <property type="molecule type" value="Genomic_DNA"/>
</dbReference>
<evidence type="ECO:0000313" key="7">
    <source>
        <dbReference type="Proteomes" id="UP000559809"/>
    </source>
</evidence>
<dbReference type="FunFam" id="3.90.850.10:FF:000002">
    <property type="entry name" value="2-hydroxyhepta-2,4-diene-1,7-dioate isomerase"/>
    <property type="match status" value="1"/>
</dbReference>
<keyword evidence="3" id="KW-0479">Metal-binding</keyword>
<reference evidence="6 7" key="1">
    <citation type="submission" date="2020-07" db="EMBL/GenBank/DDBJ databases">
        <title>Taxonomic revisions and descriptions of new bacterial species based on genomic comparisons in the high-G+C-content subgroup of the family Alcaligenaceae.</title>
        <authorList>
            <person name="Szabo A."/>
            <person name="Felfoldi T."/>
        </authorList>
    </citation>
    <scope>NUCLEOTIDE SEQUENCE [LARGE SCALE GENOMIC DNA]</scope>
    <source>
        <strain evidence="6 7">LMG 24012</strain>
    </source>
</reference>
<dbReference type="Gene3D" id="3.90.850.10">
    <property type="entry name" value="Fumarylacetoacetase-like, C-terminal domain"/>
    <property type="match status" value="1"/>
</dbReference>
<dbReference type="PANTHER" id="PTHR42796">
    <property type="entry name" value="FUMARYLACETOACETATE HYDROLASE DOMAIN-CONTAINING PROTEIN 2A-RELATED"/>
    <property type="match status" value="1"/>
</dbReference>
<evidence type="ECO:0000256" key="3">
    <source>
        <dbReference type="ARBA" id="ARBA00022723"/>
    </source>
</evidence>
<evidence type="ECO:0000313" key="6">
    <source>
        <dbReference type="EMBL" id="NYT50012.1"/>
    </source>
</evidence>
<keyword evidence="4 6" id="KW-0378">Hydrolase</keyword>
<feature type="domain" description="Fumarylacetoacetase-like C-terminal" evidence="5">
    <location>
        <begin position="79"/>
        <end position="283"/>
    </location>
</feature>
<dbReference type="Pfam" id="PF01557">
    <property type="entry name" value="FAA_hydrolase"/>
    <property type="match status" value="1"/>
</dbReference>
<evidence type="ECO:0000256" key="2">
    <source>
        <dbReference type="ARBA" id="ARBA00010211"/>
    </source>
</evidence>